<evidence type="ECO:0000313" key="2">
    <source>
        <dbReference type="EMBL" id="GAA1014146.1"/>
    </source>
</evidence>
<evidence type="ECO:0000313" key="3">
    <source>
        <dbReference type="Proteomes" id="UP001501072"/>
    </source>
</evidence>
<dbReference type="NCBIfam" id="TIGR03892">
    <property type="entry name" value="thiopep_precurs"/>
    <property type="match status" value="1"/>
</dbReference>
<dbReference type="InterPro" id="IPR023895">
    <property type="entry name" value="Thiopep_bacteriocin_prcur"/>
</dbReference>
<evidence type="ECO:0008006" key="4">
    <source>
        <dbReference type="Google" id="ProtNLM"/>
    </source>
</evidence>
<keyword evidence="3" id="KW-1185">Reference proteome</keyword>
<proteinExistence type="predicted"/>
<evidence type="ECO:0000256" key="1">
    <source>
        <dbReference type="SAM" id="MobiDB-lite"/>
    </source>
</evidence>
<reference evidence="2 3" key="1">
    <citation type="journal article" date="2019" name="Int. J. Syst. Evol. Microbiol.">
        <title>The Global Catalogue of Microorganisms (GCM) 10K type strain sequencing project: providing services to taxonomists for standard genome sequencing and annotation.</title>
        <authorList>
            <consortium name="The Broad Institute Genomics Platform"/>
            <consortium name="The Broad Institute Genome Sequencing Center for Infectious Disease"/>
            <person name="Wu L."/>
            <person name="Ma J."/>
        </authorList>
    </citation>
    <scope>NUCLEOTIDE SEQUENCE [LARGE SCALE GENOMIC DNA]</scope>
    <source>
        <strain evidence="2 3">JCM 11269</strain>
    </source>
</reference>
<comment type="caution">
    <text evidence="2">The sequence shown here is derived from an EMBL/GenBank/DDBJ whole genome shotgun (WGS) entry which is preliminary data.</text>
</comment>
<protein>
    <recommendedName>
        <fullName evidence="4">Thiazolylpeptide-type bacteriocin</fullName>
    </recommendedName>
</protein>
<feature type="region of interest" description="Disordered" evidence="1">
    <location>
        <begin position="1"/>
        <end position="44"/>
    </location>
</feature>
<dbReference type="Pfam" id="PF19409">
    <property type="entry name" value="Thiopep_pre"/>
    <property type="match status" value="1"/>
</dbReference>
<dbReference type="EMBL" id="BAAAHU010000051">
    <property type="protein sequence ID" value="GAA1014146.1"/>
    <property type="molecule type" value="Genomic_DNA"/>
</dbReference>
<accession>A0ABN1T3P7</accession>
<gene>
    <name evidence="2" type="ORF">GCM10009564_42960</name>
</gene>
<name>A0ABN1T3P7_9ACTN</name>
<dbReference type="NCBIfam" id="NF033400">
    <property type="entry name" value="thiazolyl_B"/>
    <property type="match status" value="1"/>
</dbReference>
<organism evidence="2 3">
    <name type="scientific">Streptomyces thermogriseus</name>
    <dbReference type="NCBI Taxonomy" id="75292"/>
    <lineage>
        <taxon>Bacteria</taxon>
        <taxon>Bacillati</taxon>
        <taxon>Actinomycetota</taxon>
        <taxon>Actinomycetes</taxon>
        <taxon>Kitasatosporales</taxon>
        <taxon>Streptomycetaceae</taxon>
        <taxon>Streptomyces</taxon>
    </lineage>
</organism>
<dbReference type="Proteomes" id="UP001501072">
    <property type="component" value="Unassembled WGS sequence"/>
</dbReference>
<sequence length="101" mass="10241">MTAGCQRETCRTVSGGRCNGPVPHTAEAVKGPSATAVRPDSPGGIMNKDLSTLADEILELEAETFEISDYSDASEVVLAGCTSTSSTSTSSSTCSTTSCSA</sequence>